<keyword evidence="1" id="KW-0472">Membrane</keyword>
<sequence length="55" mass="6564">MNSDKLFWFCIGGIMSVLAVLILQQSKQLENRNAYQQGVIESQRQWLEYEKGERW</sequence>
<dbReference type="RefSeq" id="WP_193871750.1">
    <property type="nucleotide sequence ID" value="NZ_JADEWU010000098.1"/>
</dbReference>
<evidence type="ECO:0000313" key="3">
    <source>
        <dbReference type="Proteomes" id="UP000640725"/>
    </source>
</evidence>
<feature type="transmembrane region" description="Helical" evidence="1">
    <location>
        <begin position="6"/>
        <end position="23"/>
    </location>
</feature>
<keyword evidence="1" id="KW-0812">Transmembrane</keyword>
<dbReference type="EMBL" id="JADEWU010000098">
    <property type="protein sequence ID" value="MBE9146409.1"/>
    <property type="molecule type" value="Genomic_DNA"/>
</dbReference>
<dbReference type="Proteomes" id="UP000640725">
    <property type="component" value="Unassembled WGS sequence"/>
</dbReference>
<keyword evidence="3" id="KW-1185">Reference proteome</keyword>
<comment type="caution">
    <text evidence="2">The sequence shown here is derived from an EMBL/GenBank/DDBJ whole genome shotgun (WGS) entry which is preliminary data.</text>
</comment>
<name>A0ABR9UIW7_9CYAN</name>
<keyword evidence="1" id="KW-1133">Transmembrane helix</keyword>
<protein>
    <submittedName>
        <fullName evidence="2">Uncharacterized protein</fullName>
    </submittedName>
</protein>
<reference evidence="2 3" key="1">
    <citation type="submission" date="2020-10" db="EMBL/GenBank/DDBJ databases">
        <authorList>
            <person name="Castelo-Branco R."/>
            <person name="Eusebio N."/>
            <person name="Adriana R."/>
            <person name="Vieira A."/>
            <person name="Brugerolle De Fraissinette N."/>
            <person name="Rezende De Castro R."/>
            <person name="Schneider M.P."/>
            <person name="Vasconcelos V."/>
            <person name="Leao P.N."/>
        </authorList>
    </citation>
    <scope>NUCLEOTIDE SEQUENCE [LARGE SCALE GENOMIC DNA]</scope>
    <source>
        <strain evidence="2 3">LEGE 06226</strain>
    </source>
</reference>
<evidence type="ECO:0000256" key="1">
    <source>
        <dbReference type="SAM" id="Phobius"/>
    </source>
</evidence>
<proteinExistence type="predicted"/>
<accession>A0ABR9UIW7</accession>
<evidence type="ECO:0000313" key="2">
    <source>
        <dbReference type="EMBL" id="MBE9146409.1"/>
    </source>
</evidence>
<gene>
    <name evidence="2" type="ORF">IQ236_24755</name>
</gene>
<organism evidence="2 3">
    <name type="scientific">Planktothrix mougeotii LEGE 06226</name>
    <dbReference type="NCBI Taxonomy" id="1828728"/>
    <lineage>
        <taxon>Bacteria</taxon>
        <taxon>Bacillati</taxon>
        <taxon>Cyanobacteriota</taxon>
        <taxon>Cyanophyceae</taxon>
        <taxon>Oscillatoriophycideae</taxon>
        <taxon>Oscillatoriales</taxon>
        <taxon>Microcoleaceae</taxon>
        <taxon>Planktothrix</taxon>
    </lineage>
</organism>